<feature type="signal peptide" evidence="1">
    <location>
        <begin position="1"/>
        <end position="16"/>
    </location>
</feature>
<evidence type="ECO:0000313" key="2">
    <source>
        <dbReference type="EMBL" id="KAK4495925.1"/>
    </source>
</evidence>
<keyword evidence="3" id="KW-1185">Reference proteome</keyword>
<accession>A0ABR0E3T0</accession>
<keyword evidence="1" id="KW-0732">Signal</keyword>
<dbReference type="Proteomes" id="UP001305779">
    <property type="component" value="Unassembled WGS sequence"/>
</dbReference>
<dbReference type="EMBL" id="JAXOVC010000011">
    <property type="protein sequence ID" value="KAK4495925.1"/>
    <property type="molecule type" value="Genomic_DNA"/>
</dbReference>
<comment type="caution">
    <text evidence="2">The sequence shown here is derived from an EMBL/GenBank/DDBJ whole genome shotgun (WGS) entry which is preliminary data.</text>
</comment>
<evidence type="ECO:0000313" key="3">
    <source>
        <dbReference type="Proteomes" id="UP001305779"/>
    </source>
</evidence>
<gene>
    <name evidence="2" type="ORF">PRZ48_013193</name>
</gene>
<proteinExistence type="predicted"/>
<evidence type="ECO:0000256" key="1">
    <source>
        <dbReference type="SAM" id="SignalP"/>
    </source>
</evidence>
<feature type="chain" id="PRO_5045989899" description="Barwin domain-containing protein" evidence="1">
    <location>
        <begin position="17"/>
        <end position="144"/>
    </location>
</feature>
<reference evidence="2 3" key="1">
    <citation type="journal article" date="2023" name="G3 (Bethesda)">
        <title>A chromosome-level genome assembly of Zasmidium syzygii isolated from banana leaves.</title>
        <authorList>
            <person name="van Westerhoven A.C."/>
            <person name="Mehrabi R."/>
            <person name="Talebi R."/>
            <person name="Steentjes M.B.F."/>
            <person name="Corcolon B."/>
            <person name="Chong P.A."/>
            <person name="Kema G.H.J."/>
            <person name="Seidl M.F."/>
        </authorList>
    </citation>
    <scope>NUCLEOTIDE SEQUENCE [LARGE SCALE GENOMIC DNA]</scope>
    <source>
        <strain evidence="2 3">P124</strain>
    </source>
</reference>
<organism evidence="2 3">
    <name type="scientific">Zasmidium cellare</name>
    <name type="common">Wine cellar mold</name>
    <name type="synonym">Racodium cellare</name>
    <dbReference type="NCBI Taxonomy" id="395010"/>
    <lineage>
        <taxon>Eukaryota</taxon>
        <taxon>Fungi</taxon>
        <taxon>Dikarya</taxon>
        <taxon>Ascomycota</taxon>
        <taxon>Pezizomycotina</taxon>
        <taxon>Dothideomycetes</taxon>
        <taxon>Dothideomycetidae</taxon>
        <taxon>Mycosphaerellales</taxon>
        <taxon>Mycosphaerellaceae</taxon>
        <taxon>Zasmidium</taxon>
    </lineage>
</organism>
<protein>
    <recommendedName>
        <fullName evidence="4">Barwin domain-containing protein</fullName>
    </recommendedName>
</protein>
<sequence>MKVVLVLLAFLFTAFALPEPRPTATVDIARNSVFKRDDDDWVVVAYSDAANGGQCGGTPTSYMGQIAGACVRVAAKCVDVAISATTNTANMQATVKFDSTKCGGQDSGILQLLQGENKKGYNVGDKVEFFDVSFEELTNSSSKA</sequence>
<name>A0ABR0E3T0_ZASCE</name>
<evidence type="ECO:0008006" key="4">
    <source>
        <dbReference type="Google" id="ProtNLM"/>
    </source>
</evidence>